<evidence type="ECO:0000259" key="6">
    <source>
        <dbReference type="PROSITE" id="PS50157"/>
    </source>
</evidence>
<evidence type="ECO:0000313" key="7">
    <source>
        <dbReference type="EMBL" id="QLG70402.1"/>
    </source>
</evidence>
<dbReference type="GO" id="GO:0005694">
    <property type="term" value="C:chromosome"/>
    <property type="evidence" value="ECO:0007669"/>
    <property type="project" value="UniProtKB-ARBA"/>
</dbReference>
<keyword evidence="1" id="KW-0479">Metal-binding</keyword>
<dbReference type="InterPro" id="IPR036236">
    <property type="entry name" value="Znf_C2H2_sf"/>
</dbReference>
<dbReference type="GO" id="GO:0045893">
    <property type="term" value="P:positive regulation of DNA-templated transcription"/>
    <property type="evidence" value="ECO:0007669"/>
    <property type="project" value="UniProtKB-ARBA"/>
</dbReference>
<dbReference type="GO" id="GO:0008270">
    <property type="term" value="F:zinc ion binding"/>
    <property type="evidence" value="ECO:0007669"/>
    <property type="project" value="UniProtKB-KW"/>
</dbReference>
<evidence type="ECO:0000256" key="5">
    <source>
        <dbReference type="PROSITE-ProRule" id="PRU00042"/>
    </source>
</evidence>
<dbReference type="SUPFAM" id="SSF57667">
    <property type="entry name" value="beta-beta-alpha zinc fingers"/>
    <property type="match status" value="1"/>
</dbReference>
<dbReference type="RefSeq" id="XP_037142130.1">
    <property type="nucleotide sequence ID" value="XM_037286235.1"/>
</dbReference>
<keyword evidence="3 5" id="KW-0863">Zinc-finger</keyword>
<dbReference type="GO" id="GO:0043565">
    <property type="term" value="F:sequence-specific DNA binding"/>
    <property type="evidence" value="ECO:0007669"/>
    <property type="project" value="UniProtKB-ARBA"/>
</dbReference>
<accession>A0A7H9AXV1</accession>
<proteinExistence type="predicted"/>
<gene>
    <name evidence="7" type="ORF">HG535_0A03410</name>
</gene>
<evidence type="ECO:0000256" key="1">
    <source>
        <dbReference type="ARBA" id="ARBA00022723"/>
    </source>
</evidence>
<dbReference type="InterPro" id="IPR013087">
    <property type="entry name" value="Znf_C2H2_type"/>
</dbReference>
<dbReference type="GeneID" id="59234038"/>
<keyword evidence="2" id="KW-0677">Repeat</keyword>
<reference evidence="7 8" key="1">
    <citation type="submission" date="2020-07" db="EMBL/GenBank/DDBJ databases">
        <title>The yeast mating-type switching endonuclease HO is a domesticated member of an unorthodox homing genetic element family.</title>
        <authorList>
            <person name="Coughlan A.Y."/>
            <person name="Lombardi L."/>
            <person name="Braun-Galleani S."/>
            <person name="Martos A.R."/>
            <person name="Galeote V."/>
            <person name="Bigey F."/>
            <person name="Dequin S."/>
            <person name="Byrne K.P."/>
            <person name="Wolfe K.H."/>
        </authorList>
    </citation>
    <scope>NUCLEOTIDE SEQUENCE [LARGE SCALE GENOMIC DNA]</scope>
    <source>
        <strain evidence="7 8">NRRL Y-6702</strain>
    </source>
</reference>
<organism evidence="7 8">
    <name type="scientific">Zygotorulaspora mrakii</name>
    <name type="common">Zygosaccharomyces mrakii</name>
    <dbReference type="NCBI Taxonomy" id="42260"/>
    <lineage>
        <taxon>Eukaryota</taxon>
        <taxon>Fungi</taxon>
        <taxon>Dikarya</taxon>
        <taxon>Ascomycota</taxon>
        <taxon>Saccharomycotina</taxon>
        <taxon>Saccharomycetes</taxon>
        <taxon>Saccharomycetales</taxon>
        <taxon>Saccharomycetaceae</taxon>
        <taxon>Zygotorulaspora</taxon>
    </lineage>
</organism>
<dbReference type="EMBL" id="CP058604">
    <property type="protein sequence ID" value="QLG70402.1"/>
    <property type="molecule type" value="Genomic_DNA"/>
</dbReference>
<feature type="domain" description="C2H2-type" evidence="6">
    <location>
        <begin position="10"/>
        <end position="34"/>
    </location>
</feature>
<sequence length="69" mass="7827">MNIHTGRKPFACPSPNCGKSFNAKSNMLRHFKLHFKLSSGVFLLPNGEVTHTKPSSKDLHLYLERYSPI</sequence>
<dbReference type="Proteomes" id="UP000509704">
    <property type="component" value="Chromosome 1"/>
</dbReference>
<dbReference type="OrthoDB" id="6077919at2759"/>
<dbReference type="FunFam" id="3.30.160.60:FF:001732">
    <property type="entry name" value="Zgc:162936"/>
    <property type="match status" value="1"/>
</dbReference>
<name>A0A7H9AXV1_ZYGMR</name>
<protein>
    <recommendedName>
        <fullName evidence="6">C2H2-type domain-containing protein</fullName>
    </recommendedName>
</protein>
<dbReference type="PROSITE" id="PS50157">
    <property type="entry name" value="ZINC_FINGER_C2H2_2"/>
    <property type="match status" value="1"/>
</dbReference>
<dbReference type="Gene3D" id="3.30.160.60">
    <property type="entry name" value="Classic Zinc Finger"/>
    <property type="match status" value="1"/>
</dbReference>
<keyword evidence="4" id="KW-0862">Zinc</keyword>
<evidence type="ECO:0000313" key="8">
    <source>
        <dbReference type="Proteomes" id="UP000509704"/>
    </source>
</evidence>
<dbReference type="KEGG" id="zmk:HG535_0A03410"/>
<keyword evidence="8" id="KW-1185">Reference proteome</keyword>
<dbReference type="AlphaFoldDB" id="A0A7H9AXV1"/>
<evidence type="ECO:0000256" key="2">
    <source>
        <dbReference type="ARBA" id="ARBA00022737"/>
    </source>
</evidence>
<dbReference type="PROSITE" id="PS00028">
    <property type="entry name" value="ZINC_FINGER_C2H2_1"/>
    <property type="match status" value="1"/>
</dbReference>
<evidence type="ECO:0000256" key="4">
    <source>
        <dbReference type="ARBA" id="ARBA00022833"/>
    </source>
</evidence>
<evidence type="ECO:0000256" key="3">
    <source>
        <dbReference type="ARBA" id="ARBA00022771"/>
    </source>
</evidence>